<dbReference type="SUPFAM" id="SSF48726">
    <property type="entry name" value="Immunoglobulin"/>
    <property type="match status" value="1"/>
</dbReference>
<evidence type="ECO:0000256" key="2">
    <source>
        <dbReference type="ARBA" id="ARBA00022729"/>
    </source>
</evidence>
<feature type="compositionally biased region" description="Polar residues" evidence="7">
    <location>
        <begin position="969"/>
        <end position="979"/>
    </location>
</feature>
<dbReference type="Proteomes" id="UP000596742">
    <property type="component" value="Unassembled WGS sequence"/>
</dbReference>
<dbReference type="InterPro" id="IPR007110">
    <property type="entry name" value="Ig-like_dom"/>
</dbReference>
<dbReference type="AlphaFoldDB" id="A0A8B6GBQ3"/>
<dbReference type="OrthoDB" id="6131302at2759"/>
<feature type="repeat" description="LDL-receptor class B" evidence="6">
    <location>
        <begin position="261"/>
        <end position="306"/>
    </location>
</feature>
<organism evidence="10 11">
    <name type="scientific">Mytilus galloprovincialis</name>
    <name type="common">Mediterranean mussel</name>
    <dbReference type="NCBI Taxonomy" id="29158"/>
    <lineage>
        <taxon>Eukaryota</taxon>
        <taxon>Metazoa</taxon>
        <taxon>Spiralia</taxon>
        <taxon>Lophotrochozoa</taxon>
        <taxon>Mollusca</taxon>
        <taxon>Bivalvia</taxon>
        <taxon>Autobranchia</taxon>
        <taxon>Pteriomorphia</taxon>
        <taxon>Mytilida</taxon>
        <taxon>Mytiloidea</taxon>
        <taxon>Mytilidae</taxon>
        <taxon>Mytilinae</taxon>
        <taxon>Mytilus</taxon>
    </lineage>
</organism>
<dbReference type="PROSITE" id="PS50835">
    <property type="entry name" value="IG_LIKE"/>
    <property type="match status" value="2"/>
</dbReference>
<evidence type="ECO:0000256" key="6">
    <source>
        <dbReference type="PROSITE-ProRule" id="PRU00461"/>
    </source>
</evidence>
<dbReference type="Gene3D" id="2.10.25.10">
    <property type="entry name" value="Laminin"/>
    <property type="match status" value="1"/>
</dbReference>
<dbReference type="InterPro" id="IPR036116">
    <property type="entry name" value="FN3_sf"/>
</dbReference>
<protein>
    <recommendedName>
        <fullName evidence="9">Ig-like domain-containing protein</fullName>
    </recommendedName>
</protein>
<feature type="transmembrane region" description="Helical" evidence="8">
    <location>
        <begin position="869"/>
        <end position="891"/>
    </location>
</feature>
<evidence type="ECO:0000256" key="3">
    <source>
        <dbReference type="ARBA" id="ARBA00022737"/>
    </source>
</evidence>
<dbReference type="SUPFAM" id="SSF63825">
    <property type="entry name" value="YWTD domain"/>
    <property type="match status" value="2"/>
</dbReference>
<dbReference type="SUPFAM" id="SSF49265">
    <property type="entry name" value="Fibronectin type III"/>
    <property type="match status" value="1"/>
</dbReference>
<dbReference type="FunFam" id="2.120.10.30:FF:000241">
    <property type="entry name" value="Low-density lipoprotein receptor-related protein 6"/>
    <property type="match status" value="1"/>
</dbReference>
<evidence type="ECO:0000256" key="8">
    <source>
        <dbReference type="SAM" id="Phobius"/>
    </source>
</evidence>
<keyword evidence="1" id="KW-0245">EGF-like domain</keyword>
<keyword evidence="8" id="KW-0812">Transmembrane</keyword>
<dbReference type="SMART" id="SM00409">
    <property type="entry name" value="IG"/>
    <property type="match status" value="2"/>
</dbReference>
<evidence type="ECO:0000313" key="10">
    <source>
        <dbReference type="EMBL" id="VDI61718.1"/>
    </source>
</evidence>
<name>A0A8B6GBQ3_MYTGA</name>
<keyword evidence="8" id="KW-0472">Membrane</keyword>
<evidence type="ECO:0000313" key="11">
    <source>
        <dbReference type="Proteomes" id="UP000596742"/>
    </source>
</evidence>
<evidence type="ECO:0000256" key="5">
    <source>
        <dbReference type="ARBA" id="ARBA00023180"/>
    </source>
</evidence>
<feature type="region of interest" description="Disordered" evidence="7">
    <location>
        <begin position="828"/>
        <end position="855"/>
    </location>
</feature>
<feature type="repeat" description="LDL-receptor class B" evidence="6">
    <location>
        <begin position="307"/>
        <end position="351"/>
    </location>
</feature>
<dbReference type="Gene3D" id="2.120.10.30">
    <property type="entry name" value="TolB, C-terminal domain"/>
    <property type="match status" value="3"/>
</dbReference>
<dbReference type="InterPro" id="IPR011042">
    <property type="entry name" value="6-blade_b-propeller_TolB-like"/>
</dbReference>
<evidence type="ECO:0000256" key="1">
    <source>
        <dbReference type="ARBA" id="ARBA00022536"/>
    </source>
</evidence>
<keyword evidence="3" id="KW-0677">Repeat</keyword>
<dbReference type="Pfam" id="PF13927">
    <property type="entry name" value="Ig_3"/>
    <property type="match status" value="1"/>
</dbReference>
<feature type="compositionally biased region" description="Polar residues" evidence="7">
    <location>
        <begin position="829"/>
        <end position="847"/>
    </location>
</feature>
<dbReference type="InterPro" id="IPR003599">
    <property type="entry name" value="Ig_sub"/>
</dbReference>
<dbReference type="EMBL" id="UYJE01008169">
    <property type="protein sequence ID" value="VDI61718.1"/>
    <property type="molecule type" value="Genomic_DNA"/>
</dbReference>
<evidence type="ECO:0000259" key="9">
    <source>
        <dbReference type="PROSITE" id="PS50835"/>
    </source>
</evidence>
<keyword evidence="8" id="KW-1133">Transmembrane helix</keyword>
<dbReference type="Pfam" id="PF14670">
    <property type="entry name" value="FXa_inhibition"/>
    <property type="match status" value="1"/>
</dbReference>
<dbReference type="PANTHER" id="PTHR46513:SF13">
    <property type="entry name" value="EGF-LIKE DOMAIN-CONTAINING PROTEIN"/>
    <property type="match status" value="1"/>
</dbReference>
<dbReference type="Pfam" id="PF00058">
    <property type="entry name" value="Ldl_recept_b"/>
    <property type="match status" value="4"/>
</dbReference>
<dbReference type="PANTHER" id="PTHR46513">
    <property type="entry name" value="VITELLOGENIN RECEPTOR-LIKE PROTEIN-RELATED-RELATED"/>
    <property type="match status" value="1"/>
</dbReference>
<dbReference type="Gene3D" id="2.60.40.10">
    <property type="entry name" value="Immunoglobulins"/>
    <property type="match status" value="2"/>
</dbReference>
<dbReference type="SMART" id="SM00135">
    <property type="entry name" value="LY"/>
    <property type="match status" value="5"/>
</dbReference>
<evidence type="ECO:0000256" key="7">
    <source>
        <dbReference type="SAM" id="MobiDB-lite"/>
    </source>
</evidence>
<feature type="region of interest" description="Disordered" evidence="7">
    <location>
        <begin position="968"/>
        <end position="1000"/>
    </location>
</feature>
<dbReference type="InterPro" id="IPR000033">
    <property type="entry name" value="LDLR_classB_rpt"/>
</dbReference>
<proteinExistence type="predicted"/>
<sequence>MIIEDDNPWVIHTNKLTIDRLELETWTNTSVVRDMAGAVSVDYHFTKGFIFYSDQTADRVSRMNLSNPSDTVDVITNSLSLADAIAIDWIYDHLYWIDASHDHIMVSELDGTQRKTIISTQLVYPRALIVYPNIGNNSVCRVDKQNGSNFQIIRAKADQPVGIKVYSEDNQPTATNLCFSNNGGCEQLCLPTPQYTVICTCADGFELKADEKTCLYRGSGKWVTFANLNTIERMDLETNVTETIASKTTNAVDLDIHYEKGFVYWSDVRAKKISRSTVTGTSSGDVEDIIVGTVDVPDGIAIDWIYNLLYWTDTGHNHIQVSRLDGTDRKTIIKNDGSLEEPRAIVVDPNTGLLFFTDWGSSSRIERCGMDGRDRRIIINSDIKWPNGLTIGTNVCEISNGGCSHICFPLPTYSSDQSTLSGCMCADFYAMTSDNKTCVTIEPPKDVIIDVRSTSVKVSWNFPVNLDYIVQTEIELYDNDVSIVYTRSTYYPVTKHTITAIQLQKCHRYKIKLRCQYSMHGWSPKVEHTFWATENLVYSDPNKNINITWTAPTDRPSVDVYFDSLVDTQKKIFANENPIDNPQKYRNLNRNGLNIQFTLQEVLISDVGLYKSAPASDITVIDGCALLVITENPKTPYMTYDKQPFVGSTSVFKCSSAVKRHPMYLPRHLQYTWSAVGIKQDNTLSINPITKSDKGKDVSCTVTDDRGKVSASSNTISLDPYYGPESIRLSTDSESVIVTEGSRFIVTCFAICHPKCYFVWKRLSEGVISDITNNQTYTINAVSQNDAGIYSCAVTHQKDTARIGSIEVTIIVHEKVIEASTEEAKTLRTETTSVDFTSHSSSENVTQIPDEDYNEKNRQTDHGVISKEIIIYPIVGVVLIIGIVVLILVFLRRHHNSTQRTEKPFEEPDKRISTVSAIYDTIDEQRELTTNMYNPNSVYLDPFYELASSRTDPKYVFSDLLHRHGDASISESNVPSNDQTDIETVPKSLNDPNSFQSLSNPIRYGDVDNYWSNENSDNSDYLRPINFNNR</sequence>
<keyword evidence="2" id="KW-0732">Signal</keyword>
<gene>
    <name evidence="10" type="ORF">MGAL_10B055253</name>
</gene>
<dbReference type="InterPro" id="IPR050778">
    <property type="entry name" value="Cueball_EGF_LRP_Nidogen"/>
</dbReference>
<keyword evidence="4" id="KW-1015">Disulfide bond</keyword>
<keyword evidence="11" id="KW-1185">Reference proteome</keyword>
<dbReference type="SUPFAM" id="SSF57196">
    <property type="entry name" value="EGF/Laminin"/>
    <property type="match status" value="1"/>
</dbReference>
<evidence type="ECO:0000256" key="4">
    <source>
        <dbReference type="ARBA" id="ARBA00023157"/>
    </source>
</evidence>
<feature type="repeat" description="LDL-receptor class B" evidence="6">
    <location>
        <begin position="92"/>
        <end position="134"/>
    </location>
</feature>
<dbReference type="InterPro" id="IPR013783">
    <property type="entry name" value="Ig-like_fold"/>
</dbReference>
<feature type="repeat" description="LDL-receptor class B" evidence="6">
    <location>
        <begin position="352"/>
        <end position="395"/>
    </location>
</feature>
<feature type="domain" description="Ig-like" evidence="9">
    <location>
        <begin position="633"/>
        <end position="717"/>
    </location>
</feature>
<reference evidence="10" key="1">
    <citation type="submission" date="2018-11" db="EMBL/GenBank/DDBJ databases">
        <authorList>
            <person name="Alioto T."/>
            <person name="Alioto T."/>
        </authorList>
    </citation>
    <scope>NUCLEOTIDE SEQUENCE</scope>
</reference>
<dbReference type="PROSITE" id="PS51120">
    <property type="entry name" value="LDLRB"/>
    <property type="match status" value="4"/>
</dbReference>
<feature type="compositionally biased region" description="Polar residues" evidence="7">
    <location>
        <begin position="990"/>
        <end position="1000"/>
    </location>
</feature>
<comment type="caution">
    <text evidence="10">The sequence shown here is derived from an EMBL/GenBank/DDBJ whole genome shotgun (WGS) entry which is preliminary data.</text>
</comment>
<dbReference type="InterPro" id="IPR036179">
    <property type="entry name" value="Ig-like_dom_sf"/>
</dbReference>
<keyword evidence="5" id="KW-0325">Glycoprotein</keyword>
<accession>A0A8B6GBQ3</accession>
<feature type="domain" description="Ig-like" evidence="9">
    <location>
        <begin position="724"/>
        <end position="809"/>
    </location>
</feature>